<comment type="similarity">
    <text evidence="1 6">Belongs to the NusB family.</text>
</comment>
<proteinExistence type="inferred from homology"/>
<keyword evidence="4 6" id="KW-0805">Transcription regulation</keyword>
<dbReference type="AlphaFoldDB" id="A0A935CAE1"/>
<evidence type="ECO:0000256" key="1">
    <source>
        <dbReference type="ARBA" id="ARBA00005952"/>
    </source>
</evidence>
<evidence type="ECO:0000256" key="2">
    <source>
        <dbReference type="ARBA" id="ARBA00022814"/>
    </source>
</evidence>
<dbReference type="InterPro" id="IPR006027">
    <property type="entry name" value="NusB_RsmB_TIM44"/>
</dbReference>
<reference evidence="8" key="1">
    <citation type="submission" date="2021-01" db="EMBL/GenBank/DDBJ databases">
        <title>Marivirga aurantiaca sp. nov., isolated from intertidal surface sediments.</title>
        <authorList>
            <person name="Zhang M."/>
        </authorList>
    </citation>
    <scope>NUCLEOTIDE SEQUENCE</scope>
    <source>
        <strain evidence="8">S37H4</strain>
    </source>
</reference>
<dbReference type="PANTHER" id="PTHR11078">
    <property type="entry name" value="N UTILIZATION SUBSTANCE PROTEIN B-RELATED"/>
    <property type="match status" value="1"/>
</dbReference>
<comment type="caution">
    <text evidence="8">The sequence shown here is derived from an EMBL/GenBank/DDBJ whole genome shotgun (WGS) entry which is preliminary data.</text>
</comment>
<dbReference type="GO" id="GO:0005829">
    <property type="term" value="C:cytosol"/>
    <property type="evidence" value="ECO:0007669"/>
    <property type="project" value="TreeGrafter"/>
</dbReference>
<dbReference type="EMBL" id="JAEQBW010000008">
    <property type="protein sequence ID" value="MBK6266545.1"/>
    <property type="molecule type" value="Genomic_DNA"/>
</dbReference>
<dbReference type="GO" id="GO:0031564">
    <property type="term" value="P:transcription antitermination"/>
    <property type="evidence" value="ECO:0007669"/>
    <property type="project" value="UniProtKB-KW"/>
</dbReference>
<keyword evidence="3 6" id="KW-0694">RNA-binding</keyword>
<feature type="domain" description="NusB/RsmB/TIM44" evidence="7">
    <location>
        <begin position="282"/>
        <end position="373"/>
    </location>
</feature>
<evidence type="ECO:0000256" key="5">
    <source>
        <dbReference type="ARBA" id="ARBA00023163"/>
    </source>
</evidence>
<dbReference type="Proteomes" id="UP000611723">
    <property type="component" value="Unassembled WGS sequence"/>
</dbReference>
<evidence type="ECO:0000259" key="7">
    <source>
        <dbReference type="Pfam" id="PF01029"/>
    </source>
</evidence>
<keyword evidence="5 6" id="KW-0804">Transcription</keyword>
<dbReference type="Gene3D" id="1.10.940.10">
    <property type="entry name" value="NusB-like"/>
    <property type="match status" value="1"/>
</dbReference>
<evidence type="ECO:0000256" key="6">
    <source>
        <dbReference type="HAMAP-Rule" id="MF_00073"/>
    </source>
</evidence>
<accession>A0A935CAE1</accession>
<name>A0A935CAE1_9BACT</name>
<dbReference type="NCBIfam" id="TIGR01951">
    <property type="entry name" value="nusB"/>
    <property type="match status" value="1"/>
</dbReference>
<dbReference type="InterPro" id="IPR011605">
    <property type="entry name" value="NusB_fam"/>
</dbReference>
<organism evidence="8 9">
    <name type="scientific">Marivirga aurantiaca</name>
    <dbReference type="NCBI Taxonomy" id="2802615"/>
    <lineage>
        <taxon>Bacteria</taxon>
        <taxon>Pseudomonadati</taxon>
        <taxon>Bacteroidota</taxon>
        <taxon>Cytophagia</taxon>
        <taxon>Cytophagales</taxon>
        <taxon>Marivirgaceae</taxon>
        <taxon>Marivirga</taxon>
    </lineage>
</organism>
<dbReference type="GO" id="GO:0006353">
    <property type="term" value="P:DNA-templated transcription termination"/>
    <property type="evidence" value="ECO:0007669"/>
    <property type="project" value="UniProtKB-UniRule"/>
</dbReference>
<dbReference type="HAMAP" id="MF_00073">
    <property type="entry name" value="NusB"/>
    <property type="match status" value="1"/>
</dbReference>
<gene>
    <name evidence="6 8" type="primary">nusB</name>
    <name evidence="8" type="ORF">JKA74_15980</name>
</gene>
<sequence>MLNRRSLRIKAMQSLYAVQKCEEADYELAKSFIEDYFAPDLNSMEVQNKEQLSSNAKVAKTIFKNNYQHNHIKEETDSSPEIRKAVSQAIDYYQNMVKKDHVFIKKNMVDAVDTLLENYYLIIKLTTEFAELAKEEIELRKKRMAETGKQVFESELNLYKNQAIQIFKENEDLHREYVRHGTSWEDEKVNVRQWYRDILRKEDFYQEYLMKNHPTFEEDVAVIDQIIKQVVFKNETLAKYMEEKDLYWAENKSALKSMLKKTLKSLKEGSEHVELIELSANWEDDSDFFKKLFDLTLENNEEYEELVSKYTKNWATERIASIDMIILKMAVCEMMNFSSIPVKVSINEYIDLSKNYSTQKSKIFVNGMLDKISEELESQGKIRKSGRGLIDNK</sequence>
<keyword evidence="2 6" id="KW-0889">Transcription antitermination</keyword>
<evidence type="ECO:0000256" key="4">
    <source>
        <dbReference type="ARBA" id="ARBA00023015"/>
    </source>
</evidence>
<evidence type="ECO:0000256" key="3">
    <source>
        <dbReference type="ARBA" id="ARBA00022884"/>
    </source>
</evidence>
<evidence type="ECO:0000313" key="8">
    <source>
        <dbReference type="EMBL" id="MBK6266545.1"/>
    </source>
</evidence>
<dbReference type="GO" id="GO:0003723">
    <property type="term" value="F:RNA binding"/>
    <property type="evidence" value="ECO:0007669"/>
    <property type="project" value="UniProtKB-UniRule"/>
</dbReference>
<keyword evidence="9" id="KW-1185">Reference proteome</keyword>
<dbReference type="RefSeq" id="WP_201432226.1">
    <property type="nucleotide sequence ID" value="NZ_JAEQBW010000008.1"/>
</dbReference>
<dbReference type="SUPFAM" id="SSF48013">
    <property type="entry name" value="NusB-like"/>
    <property type="match status" value="1"/>
</dbReference>
<evidence type="ECO:0000313" key="9">
    <source>
        <dbReference type="Proteomes" id="UP000611723"/>
    </source>
</evidence>
<dbReference type="PANTHER" id="PTHR11078:SF3">
    <property type="entry name" value="ANTITERMINATION NUSB DOMAIN-CONTAINING PROTEIN"/>
    <property type="match status" value="1"/>
</dbReference>
<dbReference type="InterPro" id="IPR035926">
    <property type="entry name" value="NusB-like_sf"/>
</dbReference>
<protein>
    <recommendedName>
        <fullName evidence="6">Transcription antitermination protein NusB</fullName>
    </recommendedName>
    <alternativeName>
        <fullName evidence="6">Antitermination factor NusB</fullName>
    </alternativeName>
</protein>
<comment type="function">
    <text evidence="6">Involved in transcription antitermination. Required for transcription of ribosomal RNA (rRNA) genes. Binds specifically to the boxA antiterminator sequence of the ribosomal RNA (rrn) operons.</text>
</comment>
<dbReference type="Pfam" id="PF01029">
    <property type="entry name" value="NusB"/>
    <property type="match status" value="1"/>
</dbReference>